<dbReference type="SUPFAM" id="SSF52980">
    <property type="entry name" value="Restriction endonuclease-like"/>
    <property type="match status" value="1"/>
</dbReference>
<name>A0A7H2BE82_9MICC</name>
<accession>A0A7H2BE82</accession>
<keyword evidence="3" id="KW-1185">Reference proteome</keyword>
<dbReference type="KEGG" id="rter:IDM49_01375"/>
<evidence type="ECO:0000259" key="1">
    <source>
        <dbReference type="Pfam" id="PF13338"/>
    </source>
</evidence>
<dbReference type="EMBL" id="CP061539">
    <property type="protein sequence ID" value="QNV37978.1"/>
    <property type="molecule type" value="Genomic_DNA"/>
</dbReference>
<organism evidence="2 3">
    <name type="scientific">Rothia terrae</name>
    <dbReference type="NCBI Taxonomy" id="396015"/>
    <lineage>
        <taxon>Bacteria</taxon>
        <taxon>Bacillati</taxon>
        <taxon>Actinomycetota</taxon>
        <taxon>Actinomycetes</taxon>
        <taxon>Micrococcales</taxon>
        <taxon>Micrococcaceae</taxon>
        <taxon>Rothia</taxon>
    </lineage>
</organism>
<evidence type="ECO:0000313" key="3">
    <source>
        <dbReference type="Proteomes" id="UP000516404"/>
    </source>
</evidence>
<dbReference type="Pfam" id="PF13338">
    <property type="entry name" value="AbiEi_4"/>
    <property type="match status" value="1"/>
</dbReference>
<feature type="domain" description="AbiEi antitoxin N-terminal" evidence="1">
    <location>
        <begin position="14"/>
        <end position="46"/>
    </location>
</feature>
<proteinExistence type="predicted"/>
<dbReference type="Gene3D" id="3.40.960.10">
    <property type="entry name" value="VSR Endonuclease"/>
    <property type="match status" value="1"/>
</dbReference>
<gene>
    <name evidence="2" type="ORF">IDM49_01375</name>
</gene>
<dbReference type="InterPro" id="IPR025159">
    <property type="entry name" value="AbiEi_N"/>
</dbReference>
<reference evidence="2 3" key="1">
    <citation type="submission" date="2020-09" db="EMBL/GenBank/DDBJ databases">
        <title>Investigation of environmental microbes.</title>
        <authorList>
            <person name="Ou Y."/>
            <person name="Kang Q."/>
        </authorList>
    </citation>
    <scope>NUCLEOTIDE SEQUENCE [LARGE SCALE GENOMIC DNA]</scope>
    <source>
        <strain evidence="2 3">KJZ-14</strain>
    </source>
</reference>
<protein>
    <submittedName>
        <fullName evidence="2">Type IV toxin-antitoxin system AbiEi family antitoxin domain-containing protein</fullName>
    </submittedName>
</protein>
<dbReference type="Proteomes" id="UP000516404">
    <property type="component" value="Chromosome"/>
</dbReference>
<dbReference type="InterPro" id="IPR011335">
    <property type="entry name" value="Restrct_endonuc-II-like"/>
</dbReference>
<dbReference type="AlphaFoldDB" id="A0A7H2BE82"/>
<evidence type="ECO:0000313" key="2">
    <source>
        <dbReference type="EMBL" id="QNV37978.1"/>
    </source>
</evidence>
<sequence>MQTVSMKTGDHIKTTAELSQLGISASTIYRRVERGRLIKLRHGVYVDAAIWNGFSIFQRCYAHHVAVAKSHPRSVLSHESAAMMYDISLLNLPDKVHISSATYGIKSRENLRVHGCSSDVLERTWWIEDARVTSPLDTLIDCAKFLPHRDAVCIADQFLHRGLVDRVAVQSSILGLRGPGALRVGRVVERMSAHAESVAETLVRVLLYDWNLEMPIEQGEVLTSAGARYRPDFIWEHLRLILEVDGEVKYSGKYGKPEDVIRAEHRRQRELERDGWKIIRVRWGEITKSPWTLRQELMKSGVKVRQTS</sequence>